<evidence type="ECO:0000256" key="3">
    <source>
        <dbReference type="ARBA" id="ARBA00023125"/>
    </source>
</evidence>
<keyword evidence="3" id="KW-0238">DNA-binding</keyword>
<dbReference type="InterPro" id="IPR011006">
    <property type="entry name" value="CheY-like_superfamily"/>
</dbReference>
<dbReference type="PRINTS" id="PR00038">
    <property type="entry name" value="HTHLUXR"/>
</dbReference>
<proteinExistence type="predicted"/>
<dbReference type="AlphaFoldDB" id="A0A6N9UG52"/>
<dbReference type="PROSITE" id="PS50043">
    <property type="entry name" value="HTH_LUXR_2"/>
    <property type="match status" value="1"/>
</dbReference>
<dbReference type="InterPro" id="IPR058245">
    <property type="entry name" value="NreC/VraR/RcsB-like_REC"/>
</dbReference>
<evidence type="ECO:0000256" key="5">
    <source>
        <dbReference type="PROSITE-ProRule" id="PRU00169"/>
    </source>
</evidence>
<dbReference type="Gene3D" id="3.40.50.2300">
    <property type="match status" value="1"/>
</dbReference>
<dbReference type="PROSITE" id="PS50110">
    <property type="entry name" value="RESPONSE_REGULATORY"/>
    <property type="match status" value="1"/>
</dbReference>
<dbReference type="EMBL" id="JAAGMB010000005">
    <property type="protein sequence ID" value="NEB15093.1"/>
    <property type="molecule type" value="Genomic_DNA"/>
</dbReference>
<dbReference type="CDD" id="cd06170">
    <property type="entry name" value="LuxR_C_like"/>
    <property type="match status" value="1"/>
</dbReference>
<reference evidence="9 10" key="1">
    <citation type="submission" date="2020-01" db="EMBL/GenBank/DDBJ databases">
        <title>Insect and environment-associated Actinomycetes.</title>
        <authorList>
            <person name="Currrie C."/>
            <person name="Chevrette M."/>
            <person name="Carlson C."/>
            <person name="Stubbendieck R."/>
            <person name="Wendt-Pienkowski E."/>
        </authorList>
    </citation>
    <scope>NUCLEOTIDE SEQUENCE [LARGE SCALE GENOMIC DNA]</scope>
    <source>
        <strain evidence="9 10">SID14172</strain>
    </source>
</reference>
<keyword evidence="2" id="KW-0805">Transcription regulation</keyword>
<evidence type="ECO:0000256" key="4">
    <source>
        <dbReference type="ARBA" id="ARBA00023163"/>
    </source>
</evidence>
<dbReference type="SUPFAM" id="SSF46894">
    <property type="entry name" value="C-terminal effector domain of the bipartite response regulators"/>
    <property type="match status" value="1"/>
</dbReference>
<dbReference type="RefSeq" id="WP_164138183.1">
    <property type="nucleotide sequence ID" value="NZ_JAAGMB010000005.1"/>
</dbReference>
<evidence type="ECO:0000259" key="8">
    <source>
        <dbReference type="PROSITE" id="PS50110"/>
    </source>
</evidence>
<dbReference type="Pfam" id="PF00196">
    <property type="entry name" value="GerE"/>
    <property type="match status" value="1"/>
</dbReference>
<dbReference type="SUPFAM" id="SSF52172">
    <property type="entry name" value="CheY-like"/>
    <property type="match status" value="1"/>
</dbReference>
<dbReference type="Proteomes" id="UP000469545">
    <property type="component" value="Unassembled WGS sequence"/>
</dbReference>
<gene>
    <name evidence="9" type="ORF">G3I46_00940</name>
</gene>
<dbReference type="SMART" id="SM00421">
    <property type="entry name" value="HTH_LUXR"/>
    <property type="match status" value="1"/>
</dbReference>
<evidence type="ECO:0000313" key="9">
    <source>
        <dbReference type="EMBL" id="NEB15093.1"/>
    </source>
</evidence>
<evidence type="ECO:0000256" key="2">
    <source>
        <dbReference type="ARBA" id="ARBA00023015"/>
    </source>
</evidence>
<dbReference type="PROSITE" id="PS00622">
    <property type="entry name" value="HTH_LUXR_1"/>
    <property type="match status" value="1"/>
</dbReference>
<evidence type="ECO:0000256" key="6">
    <source>
        <dbReference type="SAM" id="MobiDB-lite"/>
    </source>
</evidence>
<protein>
    <submittedName>
        <fullName evidence="9">Response regulator transcription factor</fullName>
    </submittedName>
</protein>
<evidence type="ECO:0000256" key="1">
    <source>
        <dbReference type="ARBA" id="ARBA00022553"/>
    </source>
</evidence>
<feature type="region of interest" description="Disordered" evidence="6">
    <location>
        <begin position="221"/>
        <end position="242"/>
    </location>
</feature>
<accession>A0A6N9UG52</accession>
<dbReference type="InterPro" id="IPR000792">
    <property type="entry name" value="Tscrpt_reg_LuxR_C"/>
</dbReference>
<evidence type="ECO:0000313" key="10">
    <source>
        <dbReference type="Proteomes" id="UP000469545"/>
    </source>
</evidence>
<dbReference type="PANTHER" id="PTHR43214:SF24">
    <property type="entry name" value="TRANSCRIPTIONAL REGULATORY PROTEIN NARL-RELATED"/>
    <property type="match status" value="1"/>
</dbReference>
<evidence type="ECO:0000259" key="7">
    <source>
        <dbReference type="PROSITE" id="PS50043"/>
    </source>
</evidence>
<dbReference type="Pfam" id="PF00072">
    <property type="entry name" value="Response_reg"/>
    <property type="match status" value="1"/>
</dbReference>
<organism evidence="9 10">
    <name type="scientific">Streptomyces coelicoflavus</name>
    <dbReference type="NCBI Taxonomy" id="285562"/>
    <lineage>
        <taxon>Bacteria</taxon>
        <taxon>Bacillati</taxon>
        <taxon>Actinomycetota</taxon>
        <taxon>Actinomycetes</taxon>
        <taxon>Kitasatosporales</taxon>
        <taxon>Streptomycetaceae</taxon>
        <taxon>Streptomyces</taxon>
    </lineage>
</organism>
<name>A0A6N9UG52_9ACTN</name>
<dbReference type="PANTHER" id="PTHR43214">
    <property type="entry name" value="TWO-COMPONENT RESPONSE REGULATOR"/>
    <property type="match status" value="1"/>
</dbReference>
<dbReference type="GO" id="GO:0003677">
    <property type="term" value="F:DNA binding"/>
    <property type="evidence" value="ECO:0007669"/>
    <property type="project" value="UniProtKB-KW"/>
</dbReference>
<dbReference type="SMART" id="SM00448">
    <property type="entry name" value="REC"/>
    <property type="match status" value="1"/>
</dbReference>
<feature type="modified residue" description="4-aspartylphosphate" evidence="5">
    <location>
        <position position="55"/>
    </location>
</feature>
<dbReference type="CDD" id="cd17535">
    <property type="entry name" value="REC_NarL-like"/>
    <property type="match status" value="1"/>
</dbReference>
<keyword evidence="1 5" id="KW-0597">Phosphoprotein</keyword>
<dbReference type="GO" id="GO:0006355">
    <property type="term" value="P:regulation of DNA-templated transcription"/>
    <property type="evidence" value="ECO:0007669"/>
    <property type="project" value="InterPro"/>
</dbReference>
<keyword evidence="10" id="KW-1185">Reference proteome</keyword>
<dbReference type="GO" id="GO:0000160">
    <property type="term" value="P:phosphorelay signal transduction system"/>
    <property type="evidence" value="ECO:0007669"/>
    <property type="project" value="InterPro"/>
</dbReference>
<feature type="domain" description="HTH luxR-type" evidence="7">
    <location>
        <begin position="152"/>
        <end position="217"/>
    </location>
</feature>
<dbReference type="InterPro" id="IPR001789">
    <property type="entry name" value="Sig_transdc_resp-reg_receiver"/>
</dbReference>
<comment type="caution">
    <text evidence="9">The sequence shown here is derived from an EMBL/GenBank/DDBJ whole genome shotgun (WGS) entry which is preliminary data.</text>
</comment>
<keyword evidence="4" id="KW-0804">Transcription</keyword>
<dbReference type="InterPro" id="IPR039420">
    <property type="entry name" value="WalR-like"/>
</dbReference>
<sequence length="242" mass="25284">MTVKVLLADDQALLRATFRILIDSCPDLEVVGEASDGAEALELARTHHPDVVLMDIRMPGTDGLSGTAGICADPELATTRVLILTTFETEDYVAQALRAGASGFLGKDVTADALLAGIRTVASGEALLSPGATRTLITRFLTSPAPGTHLVPPERLADLTGREREVMALAAEGGSNAEIAELLVVSPLTVRTHIHRAMTKLNARDRAQLVVIAYQTGLVRAGGDNGAPPRQSGSHTPDGIPG</sequence>
<dbReference type="InterPro" id="IPR016032">
    <property type="entry name" value="Sig_transdc_resp-reg_C-effctor"/>
</dbReference>
<feature type="domain" description="Response regulatory" evidence="8">
    <location>
        <begin position="4"/>
        <end position="122"/>
    </location>
</feature>